<sequence>MEDSFGIKLPEADRRKLLAKKGVDQFFNAGRPFGRWLEVPLPKTERGAEAMLIYIRRAYLLARKSLG</sequence>
<dbReference type="AlphaFoldDB" id="A0A931WNX1"/>
<proteinExistence type="predicted"/>
<organism evidence="1 2">
    <name type="scientific">Candidatus Sungiibacteriota bacterium</name>
    <dbReference type="NCBI Taxonomy" id="2750080"/>
    <lineage>
        <taxon>Bacteria</taxon>
        <taxon>Candidatus Sungiibacteriota</taxon>
    </lineage>
</organism>
<accession>A0A931WNX1</accession>
<dbReference type="Proteomes" id="UP000724148">
    <property type="component" value="Unassembled WGS sequence"/>
</dbReference>
<reference evidence="1" key="1">
    <citation type="submission" date="2020-07" db="EMBL/GenBank/DDBJ databases">
        <title>Huge and variable diversity of episymbiotic CPR bacteria and DPANN archaea in groundwater ecosystems.</title>
        <authorList>
            <person name="He C.Y."/>
            <person name="Keren R."/>
            <person name="Whittaker M."/>
            <person name="Farag I.F."/>
            <person name="Doudna J."/>
            <person name="Cate J.H.D."/>
            <person name="Banfield J.F."/>
        </authorList>
    </citation>
    <scope>NUCLEOTIDE SEQUENCE</scope>
    <source>
        <strain evidence="1">NC_groundwater_193_Ag_S-0.1um_51_7</strain>
    </source>
</reference>
<evidence type="ECO:0000313" key="1">
    <source>
        <dbReference type="EMBL" id="MBI2097088.1"/>
    </source>
</evidence>
<gene>
    <name evidence="1" type="ORF">HYT40_02995</name>
</gene>
<dbReference type="EMBL" id="JACOZA010000078">
    <property type="protein sequence ID" value="MBI2097088.1"/>
    <property type="molecule type" value="Genomic_DNA"/>
</dbReference>
<name>A0A931WNX1_9BACT</name>
<comment type="caution">
    <text evidence="1">The sequence shown here is derived from an EMBL/GenBank/DDBJ whole genome shotgun (WGS) entry which is preliminary data.</text>
</comment>
<evidence type="ECO:0000313" key="2">
    <source>
        <dbReference type="Proteomes" id="UP000724148"/>
    </source>
</evidence>
<protein>
    <submittedName>
        <fullName evidence="1">Uncharacterized protein</fullName>
    </submittedName>
</protein>